<comment type="caution">
    <text evidence="1">The sequence shown here is derived from an EMBL/GenBank/DDBJ whole genome shotgun (WGS) entry which is preliminary data.</text>
</comment>
<name>A0A0V1KJT7_9BILA</name>
<keyword evidence="2" id="KW-1185">Reference proteome</keyword>
<accession>A0A0V1KJT7</accession>
<evidence type="ECO:0000313" key="2">
    <source>
        <dbReference type="Proteomes" id="UP000054721"/>
    </source>
</evidence>
<dbReference type="EMBL" id="JYDW01000676">
    <property type="protein sequence ID" value="KRZ47577.1"/>
    <property type="molecule type" value="Genomic_DNA"/>
</dbReference>
<protein>
    <submittedName>
        <fullName evidence="1">Uncharacterized protein</fullName>
    </submittedName>
</protein>
<proteinExistence type="predicted"/>
<reference evidence="1 2" key="1">
    <citation type="submission" date="2015-05" db="EMBL/GenBank/DDBJ databases">
        <title>Evolution of Trichinella species and genotypes.</title>
        <authorList>
            <person name="Korhonen P.K."/>
            <person name="Edoardo P."/>
            <person name="Giuseppe L.R."/>
            <person name="Gasser R.B."/>
        </authorList>
    </citation>
    <scope>NUCLEOTIDE SEQUENCE [LARGE SCALE GENOMIC DNA]</scope>
    <source>
        <strain evidence="1">ISS10</strain>
    </source>
</reference>
<sequence length="132" mass="15094">MIVRRVSFANNGWREPKETPSSNWKTPCLAIMFGRKETRRANFRQKAEQHNPLASIKVAVAGERAQFSFDVVFSAVNHSHHCYDKINIGGRELKETLLSNWKILCIPITFGVSEKRLRGYIFDEMPSNTPTA</sequence>
<evidence type="ECO:0000313" key="1">
    <source>
        <dbReference type="EMBL" id="KRZ47577.1"/>
    </source>
</evidence>
<gene>
    <name evidence="1" type="ORF">T02_5032</name>
</gene>
<dbReference type="Proteomes" id="UP000054721">
    <property type="component" value="Unassembled WGS sequence"/>
</dbReference>
<dbReference type="AlphaFoldDB" id="A0A0V1KJT7"/>
<organism evidence="1 2">
    <name type="scientific">Trichinella nativa</name>
    <dbReference type="NCBI Taxonomy" id="6335"/>
    <lineage>
        <taxon>Eukaryota</taxon>
        <taxon>Metazoa</taxon>
        <taxon>Ecdysozoa</taxon>
        <taxon>Nematoda</taxon>
        <taxon>Enoplea</taxon>
        <taxon>Dorylaimia</taxon>
        <taxon>Trichinellida</taxon>
        <taxon>Trichinellidae</taxon>
        <taxon>Trichinella</taxon>
    </lineage>
</organism>